<reference evidence="4 5" key="1">
    <citation type="submission" date="2019-04" db="EMBL/GenBank/DDBJ databases">
        <title>Comparative genomics and transcriptomics to analyze fruiting body development in filamentous ascomycetes.</title>
        <authorList>
            <consortium name="DOE Joint Genome Institute"/>
            <person name="Lutkenhaus R."/>
            <person name="Traeger S."/>
            <person name="Breuer J."/>
            <person name="Kuo A."/>
            <person name="Lipzen A."/>
            <person name="Pangilinan J."/>
            <person name="Dilworth D."/>
            <person name="Sandor L."/>
            <person name="Poggeler S."/>
            <person name="Barry K."/>
            <person name="Grigoriev I.V."/>
            <person name="Nowrousian M."/>
        </authorList>
    </citation>
    <scope>NUCLEOTIDE SEQUENCE [LARGE SCALE GENOMIC DNA]</scope>
    <source>
        <strain evidence="4 5">CBS 389.68</strain>
    </source>
</reference>
<keyword evidence="2 4" id="KW-0689">Ribosomal protein</keyword>
<dbReference type="InterPro" id="IPR001209">
    <property type="entry name" value="Ribosomal_uS14"/>
</dbReference>
<evidence type="ECO:0000256" key="3">
    <source>
        <dbReference type="ARBA" id="ARBA00023274"/>
    </source>
</evidence>
<keyword evidence="3" id="KW-0687">Ribonucleoprotein</keyword>
<dbReference type="PROSITE" id="PS00527">
    <property type="entry name" value="RIBOSOMAL_S14"/>
    <property type="match status" value="1"/>
</dbReference>
<name>A0A4S2N866_9PEZI</name>
<dbReference type="InterPro" id="IPR018271">
    <property type="entry name" value="Ribosomal_uS14_CS"/>
</dbReference>
<accession>A0A4S2N866</accession>
<protein>
    <submittedName>
        <fullName evidence="4">Mitochondrial 40S ribosomal protein-like protein MRP2</fullName>
    </submittedName>
</protein>
<dbReference type="PANTHER" id="PTHR19836:SF19">
    <property type="entry name" value="SMALL RIBOSOMAL SUBUNIT PROTEIN US14M"/>
    <property type="match status" value="1"/>
</dbReference>
<dbReference type="OrthoDB" id="413436at2759"/>
<proteinExistence type="inferred from homology"/>
<evidence type="ECO:0000313" key="5">
    <source>
        <dbReference type="Proteomes" id="UP000298138"/>
    </source>
</evidence>
<organism evidence="4 5">
    <name type="scientific">Ascodesmis nigricans</name>
    <dbReference type="NCBI Taxonomy" id="341454"/>
    <lineage>
        <taxon>Eukaryota</taxon>
        <taxon>Fungi</taxon>
        <taxon>Dikarya</taxon>
        <taxon>Ascomycota</taxon>
        <taxon>Pezizomycotina</taxon>
        <taxon>Pezizomycetes</taxon>
        <taxon>Pezizales</taxon>
        <taxon>Ascodesmidaceae</taxon>
        <taxon>Ascodesmis</taxon>
    </lineage>
</organism>
<dbReference type="STRING" id="341454.A0A4S2N866"/>
<dbReference type="SUPFAM" id="SSF57716">
    <property type="entry name" value="Glucocorticoid receptor-like (DNA-binding domain)"/>
    <property type="match status" value="1"/>
</dbReference>
<comment type="similarity">
    <text evidence="1">Belongs to the universal ribosomal protein uS14 family.</text>
</comment>
<dbReference type="NCBIfam" id="NF006477">
    <property type="entry name" value="PRK08881.1"/>
    <property type="match status" value="1"/>
</dbReference>
<dbReference type="AlphaFoldDB" id="A0A4S2N866"/>
<sequence>MFPTPRLLSFGGRLPIGGFVNTRVLRDHQKRQVFAANETHRNALRYLARNTTLPMTLRMKAQMQLNEMHCHTRRVQIRNRCIMSGYGRSVFRDFRMCRFQFRLNAMKGSIPGVKKASW</sequence>
<dbReference type="GO" id="GO:0005763">
    <property type="term" value="C:mitochondrial small ribosomal subunit"/>
    <property type="evidence" value="ECO:0007669"/>
    <property type="project" value="TreeGrafter"/>
</dbReference>
<dbReference type="GO" id="GO:0006412">
    <property type="term" value="P:translation"/>
    <property type="evidence" value="ECO:0007669"/>
    <property type="project" value="InterPro"/>
</dbReference>
<dbReference type="EMBL" id="ML220112">
    <property type="protein sequence ID" value="TGZ85416.1"/>
    <property type="molecule type" value="Genomic_DNA"/>
</dbReference>
<dbReference type="PANTHER" id="PTHR19836">
    <property type="entry name" value="30S RIBOSOMAL PROTEIN S14"/>
    <property type="match status" value="1"/>
</dbReference>
<evidence type="ECO:0000256" key="1">
    <source>
        <dbReference type="ARBA" id="ARBA00009083"/>
    </source>
</evidence>
<dbReference type="Gene3D" id="1.10.287.1480">
    <property type="match status" value="1"/>
</dbReference>
<dbReference type="FunFam" id="1.10.287.1480:FF:000001">
    <property type="entry name" value="30S ribosomal protein S14"/>
    <property type="match status" value="1"/>
</dbReference>
<keyword evidence="5" id="KW-1185">Reference proteome</keyword>
<evidence type="ECO:0000256" key="2">
    <source>
        <dbReference type="ARBA" id="ARBA00022980"/>
    </source>
</evidence>
<dbReference type="Proteomes" id="UP000298138">
    <property type="component" value="Unassembled WGS sequence"/>
</dbReference>
<dbReference type="Pfam" id="PF00253">
    <property type="entry name" value="Ribosomal_S14"/>
    <property type="match status" value="1"/>
</dbReference>
<gene>
    <name evidence="4" type="ORF">EX30DRAFT_337782</name>
</gene>
<evidence type="ECO:0000313" key="4">
    <source>
        <dbReference type="EMBL" id="TGZ85416.1"/>
    </source>
</evidence>
<dbReference type="FunCoup" id="A0A4S2N866">
    <property type="interactions" value="538"/>
</dbReference>
<dbReference type="InParanoid" id="A0A4S2N866"/>
<dbReference type="GO" id="GO:0003735">
    <property type="term" value="F:structural constituent of ribosome"/>
    <property type="evidence" value="ECO:0007669"/>
    <property type="project" value="InterPro"/>
</dbReference>